<dbReference type="PANTHER" id="PTHR30266:SF2">
    <property type="entry name" value="LARGE-CONDUCTANCE MECHANOSENSITIVE CHANNEL"/>
    <property type="match status" value="1"/>
</dbReference>
<dbReference type="InterPro" id="IPR001185">
    <property type="entry name" value="MS_channel"/>
</dbReference>
<evidence type="ECO:0000256" key="4">
    <source>
        <dbReference type="ARBA" id="ARBA00022692"/>
    </source>
</evidence>
<comment type="function">
    <text evidence="9">Channel that opens in response to stretch forces in the membrane lipid bilayer. May participate in the regulation of osmotic pressure changes within the cell.</text>
</comment>
<proteinExistence type="inferred from homology"/>
<dbReference type="Pfam" id="PF01741">
    <property type="entry name" value="MscL"/>
    <property type="match status" value="1"/>
</dbReference>
<dbReference type="NCBIfam" id="TIGR00220">
    <property type="entry name" value="mscL"/>
    <property type="match status" value="1"/>
</dbReference>
<keyword evidence="8 9" id="KW-0407">Ion channel</keyword>
<evidence type="ECO:0000256" key="6">
    <source>
        <dbReference type="ARBA" id="ARBA00023065"/>
    </source>
</evidence>
<comment type="subcellular location">
    <subcellularLocation>
        <location evidence="9">Cell membrane</location>
        <topology evidence="9">Multi-pass membrane protein</topology>
    </subcellularLocation>
    <subcellularLocation>
        <location evidence="1">Membrane</location>
        <topology evidence="1">Multi-pass membrane protein</topology>
    </subcellularLocation>
</comment>
<keyword evidence="7 9" id="KW-0472">Membrane</keyword>
<evidence type="ECO:0000313" key="10">
    <source>
        <dbReference type="EMBL" id="UUI76034.1"/>
    </source>
</evidence>
<dbReference type="RefSeq" id="WP_227567847.1">
    <property type="nucleotide sequence ID" value="NZ_CP101988.1"/>
</dbReference>
<protein>
    <recommendedName>
        <fullName evidence="9">Large-conductance mechanosensitive channel</fullName>
    </recommendedName>
</protein>
<sequence length="145" mass="15348">MKSVLTGFKDFVARGNAIELAVAVVIGAAFNTFVSSLVEGFIGPLIGSIFGGTDLSGLWKFTILGGEYKFGLVADAALQLLITAAALYFVIVLPLNHLAKRRRAGLEDEPAAPPEDLLVLQEIRDLLAQRVTPAVRNDAGSAPRA</sequence>
<keyword evidence="3 9" id="KW-1003">Cell membrane</keyword>
<organism evidence="10 11">
    <name type="scientific">Cellulomonas chengniuliangii</name>
    <dbReference type="NCBI Taxonomy" id="2968084"/>
    <lineage>
        <taxon>Bacteria</taxon>
        <taxon>Bacillati</taxon>
        <taxon>Actinomycetota</taxon>
        <taxon>Actinomycetes</taxon>
        <taxon>Micrococcales</taxon>
        <taxon>Cellulomonadaceae</taxon>
        <taxon>Cellulomonas</taxon>
    </lineage>
</organism>
<dbReference type="SUPFAM" id="SSF81330">
    <property type="entry name" value="Gated mechanosensitive channel"/>
    <property type="match status" value="1"/>
</dbReference>
<evidence type="ECO:0000256" key="5">
    <source>
        <dbReference type="ARBA" id="ARBA00022989"/>
    </source>
</evidence>
<accession>A0ABY5L0V3</accession>
<feature type="transmembrane region" description="Helical" evidence="9">
    <location>
        <begin position="70"/>
        <end position="93"/>
    </location>
</feature>
<keyword evidence="6 9" id="KW-0406">Ion transport</keyword>
<dbReference type="InterPro" id="IPR036019">
    <property type="entry name" value="MscL_channel"/>
</dbReference>
<keyword evidence="2 9" id="KW-0813">Transport</keyword>
<keyword evidence="11" id="KW-1185">Reference proteome</keyword>
<gene>
    <name evidence="9 10" type="primary">mscL</name>
    <name evidence="10" type="ORF">NP064_03760</name>
</gene>
<name>A0ABY5L0V3_9CELL</name>
<comment type="similarity">
    <text evidence="9">Belongs to the MscL family.</text>
</comment>
<keyword evidence="5 9" id="KW-1133">Transmembrane helix</keyword>
<dbReference type="Gene3D" id="1.10.1200.120">
    <property type="entry name" value="Large-conductance mechanosensitive channel, MscL, domain 1"/>
    <property type="match status" value="1"/>
</dbReference>
<feature type="transmembrane region" description="Helical" evidence="9">
    <location>
        <begin position="20"/>
        <end position="50"/>
    </location>
</feature>
<dbReference type="PANTHER" id="PTHR30266">
    <property type="entry name" value="MECHANOSENSITIVE CHANNEL MSCL"/>
    <property type="match status" value="1"/>
</dbReference>
<evidence type="ECO:0000256" key="9">
    <source>
        <dbReference type="HAMAP-Rule" id="MF_00115"/>
    </source>
</evidence>
<evidence type="ECO:0000256" key="3">
    <source>
        <dbReference type="ARBA" id="ARBA00022475"/>
    </source>
</evidence>
<keyword evidence="4 9" id="KW-0812">Transmembrane</keyword>
<dbReference type="Proteomes" id="UP001316189">
    <property type="component" value="Chromosome"/>
</dbReference>
<dbReference type="InterPro" id="IPR037673">
    <property type="entry name" value="MSC/AndL"/>
</dbReference>
<dbReference type="HAMAP" id="MF_00115">
    <property type="entry name" value="MscL"/>
    <property type="match status" value="1"/>
</dbReference>
<reference evidence="10 11" key="1">
    <citation type="submission" date="2022-07" db="EMBL/GenBank/DDBJ databases">
        <title>Novel species in genus cellulomonas.</title>
        <authorList>
            <person name="Ye L."/>
        </authorList>
    </citation>
    <scope>NUCLEOTIDE SEQUENCE [LARGE SCALE GENOMIC DNA]</scope>
    <source>
        <strain evidence="11">zg-Y338</strain>
    </source>
</reference>
<evidence type="ECO:0000256" key="8">
    <source>
        <dbReference type="ARBA" id="ARBA00023303"/>
    </source>
</evidence>
<dbReference type="EMBL" id="CP101988">
    <property type="protein sequence ID" value="UUI76034.1"/>
    <property type="molecule type" value="Genomic_DNA"/>
</dbReference>
<evidence type="ECO:0000256" key="7">
    <source>
        <dbReference type="ARBA" id="ARBA00023136"/>
    </source>
</evidence>
<evidence type="ECO:0000256" key="1">
    <source>
        <dbReference type="ARBA" id="ARBA00004141"/>
    </source>
</evidence>
<evidence type="ECO:0000256" key="2">
    <source>
        <dbReference type="ARBA" id="ARBA00022448"/>
    </source>
</evidence>
<comment type="subunit">
    <text evidence="9">Homopentamer.</text>
</comment>
<evidence type="ECO:0000313" key="11">
    <source>
        <dbReference type="Proteomes" id="UP001316189"/>
    </source>
</evidence>